<feature type="compositionally biased region" description="Pro residues" evidence="1">
    <location>
        <begin position="1"/>
        <end position="10"/>
    </location>
</feature>
<keyword evidence="3" id="KW-1185">Reference proteome</keyword>
<feature type="region of interest" description="Disordered" evidence="1">
    <location>
        <begin position="1"/>
        <end position="44"/>
    </location>
</feature>
<evidence type="ECO:0000313" key="2">
    <source>
        <dbReference type="EMBL" id="EDW33392.1"/>
    </source>
</evidence>
<dbReference type="HOGENOM" id="CLU_2925124_0_0_1"/>
<dbReference type="eggNOG" id="ENOG502T9B1">
    <property type="taxonomic scope" value="Eukaryota"/>
</dbReference>
<protein>
    <submittedName>
        <fullName evidence="2">GL15555</fullName>
    </submittedName>
</protein>
<gene>
    <name evidence="2" type="primary">Dper\GL15555</name>
    <name evidence="2" type="ORF">Dper_GL15555</name>
</gene>
<dbReference type="EMBL" id="CH479214">
    <property type="protein sequence ID" value="EDW33392.1"/>
    <property type="molecule type" value="Genomic_DNA"/>
</dbReference>
<dbReference type="OMA" id="ESMPPYH"/>
<sequence>MGAGPSPPAATPAAGTAVSLDNMPPYPGHPAHHGHPAHPGNYGANERALYDYLDMKSGEQATFLL</sequence>
<evidence type="ECO:0000313" key="3">
    <source>
        <dbReference type="Proteomes" id="UP000008744"/>
    </source>
</evidence>
<accession>B4H6G4</accession>
<organism evidence="3">
    <name type="scientific">Drosophila persimilis</name>
    <name type="common">Fruit fly</name>
    <dbReference type="NCBI Taxonomy" id="7234"/>
    <lineage>
        <taxon>Eukaryota</taxon>
        <taxon>Metazoa</taxon>
        <taxon>Ecdysozoa</taxon>
        <taxon>Arthropoda</taxon>
        <taxon>Hexapoda</taxon>
        <taxon>Insecta</taxon>
        <taxon>Pterygota</taxon>
        <taxon>Neoptera</taxon>
        <taxon>Endopterygota</taxon>
        <taxon>Diptera</taxon>
        <taxon>Brachycera</taxon>
        <taxon>Muscomorpha</taxon>
        <taxon>Ephydroidea</taxon>
        <taxon>Drosophilidae</taxon>
        <taxon>Drosophila</taxon>
        <taxon>Sophophora</taxon>
    </lineage>
</organism>
<evidence type="ECO:0000256" key="1">
    <source>
        <dbReference type="SAM" id="MobiDB-lite"/>
    </source>
</evidence>
<name>B4H6G4_DROPE</name>
<dbReference type="Proteomes" id="UP000008744">
    <property type="component" value="Unassembled WGS sequence"/>
</dbReference>
<proteinExistence type="predicted"/>
<reference evidence="2 3" key="1">
    <citation type="journal article" date="2007" name="Nature">
        <title>Evolution of genes and genomes on the Drosophila phylogeny.</title>
        <authorList>
            <consortium name="Drosophila 12 Genomes Consortium"/>
            <person name="Clark A.G."/>
            <person name="Eisen M.B."/>
            <person name="Smith D.R."/>
            <person name="Bergman C.M."/>
            <person name="Oliver B."/>
            <person name="Markow T.A."/>
            <person name="Kaufman T.C."/>
            <person name="Kellis M."/>
            <person name="Gelbart W."/>
            <person name="Iyer V.N."/>
            <person name="Pollard D.A."/>
            <person name="Sackton T.B."/>
            <person name="Larracuente A.M."/>
            <person name="Singh N.D."/>
            <person name="Abad J.P."/>
            <person name="Abt D.N."/>
            <person name="Adryan B."/>
            <person name="Aguade M."/>
            <person name="Akashi H."/>
            <person name="Anderson W.W."/>
            <person name="Aquadro C.F."/>
            <person name="Ardell D.H."/>
            <person name="Arguello R."/>
            <person name="Artieri C.G."/>
            <person name="Barbash D.A."/>
            <person name="Barker D."/>
            <person name="Barsanti P."/>
            <person name="Batterham P."/>
            <person name="Batzoglou S."/>
            <person name="Begun D."/>
            <person name="Bhutkar A."/>
            <person name="Blanco E."/>
            <person name="Bosak S.A."/>
            <person name="Bradley R.K."/>
            <person name="Brand A.D."/>
            <person name="Brent M.R."/>
            <person name="Brooks A.N."/>
            <person name="Brown R.H."/>
            <person name="Butlin R.K."/>
            <person name="Caggese C."/>
            <person name="Calvi B.R."/>
            <person name="Bernardo de Carvalho A."/>
            <person name="Caspi A."/>
            <person name="Castrezana S."/>
            <person name="Celniker S.E."/>
            <person name="Chang J.L."/>
            <person name="Chapple C."/>
            <person name="Chatterji S."/>
            <person name="Chinwalla A."/>
            <person name="Civetta A."/>
            <person name="Clifton S.W."/>
            <person name="Comeron J.M."/>
            <person name="Costello J.C."/>
            <person name="Coyne J.A."/>
            <person name="Daub J."/>
            <person name="David R.G."/>
            <person name="Delcher A.L."/>
            <person name="Delehaunty K."/>
            <person name="Do C.B."/>
            <person name="Ebling H."/>
            <person name="Edwards K."/>
            <person name="Eickbush T."/>
            <person name="Evans J.D."/>
            <person name="Filipski A."/>
            <person name="Findeiss S."/>
            <person name="Freyhult E."/>
            <person name="Fulton L."/>
            <person name="Fulton R."/>
            <person name="Garcia A.C."/>
            <person name="Gardiner A."/>
            <person name="Garfield D.A."/>
            <person name="Garvin B.E."/>
            <person name="Gibson G."/>
            <person name="Gilbert D."/>
            <person name="Gnerre S."/>
            <person name="Godfrey J."/>
            <person name="Good R."/>
            <person name="Gotea V."/>
            <person name="Gravely B."/>
            <person name="Greenberg A.J."/>
            <person name="Griffiths-Jones S."/>
            <person name="Gross S."/>
            <person name="Guigo R."/>
            <person name="Gustafson E.A."/>
            <person name="Haerty W."/>
            <person name="Hahn M.W."/>
            <person name="Halligan D.L."/>
            <person name="Halpern A.L."/>
            <person name="Halter G.M."/>
            <person name="Han M.V."/>
            <person name="Heger A."/>
            <person name="Hillier L."/>
            <person name="Hinrichs A.S."/>
            <person name="Holmes I."/>
            <person name="Hoskins R.A."/>
            <person name="Hubisz M.J."/>
            <person name="Hultmark D."/>
            <person name="Huntley M.A."/>
            <person name="Jaffe D.B."/>
            <person name="Jagadeeshan S."/>
            <person name="Jeck W.R."/>
            <person name="Johnson J."/>
            <person name="Jones C.D."/>
            <person name="Jordan W.C."/>
            <person name="Karpen G.H."/>
            <person name="Kataoka E."/>
            <person name="Keightley P.D."/>
            <person name="Kheradpour P."/>
            <person name="Kirkness E.F."/>
            <person name="Koerich L.B."/>
            <person name="Kristiansen K."/>
            <person name="Kudrna D."/>
            <person name="Kulathinal R.J."/>
            <person name="Kumar S."/>
            <person name="Kwok R."/>
            <person name="Lander E."/>
            <person name="Langley C.H."/>
            <person name="Lapoint R."/>
            <person name="Lazzaro B.P."/>
            <person name="Lee S.J."/>
            <person name="Levesque L."/>
            <person name="Li R."/>
            <person name="Lin C.F."/>
            <person name="Lin M.F."/>
            <person name="Lindblad-Toh K."/>
            <person name="Llopart A."/>
            <person name="Long M."/>
            <person name="Low L."/>
            <person name="Lozovsky E."/>
            <person name="Lu J."/>
            <person name="Luo M."/>
            <person name="Machado C.A."/>
            <person name="Makalowski W."/>
            <person name="Marzo M."/>
            <person name="Matsuda M."/>
            <person name="Matzkin L."/>
            <person name="McAllister B."/>
            <person name="McBride C.S."/>
            <person name="McKernan B."/>
            <person name="McKernan K."/>
            <person name="Mendez-Lago M."/>
            <person name="Minx P."/>
            <person name="Mollenhauer M.U."/>
            <person name="Montooth K."/>
            <person name="Mount S.M."/>
            <person name="Mu X."/>
            <person name="Myers E."/>
            <person name="Negre B."/>
            <person name="Newfeld S."/>
            <person name="Nielsen R."/>
            <person name="Noor M.A."/>
            <person name="O'Grady P."/>
            <person name="Pachter L."/>
            <person name="Papaceit M."/>
            <person name="Parisi M.J."/>
            <person name="Parisi M."/>
            <person name="Parts L."/>
            <person name="Pedersen J.S."/>
            <person name="Pesole G."/>
            <person name="Phillippy A.M."/>
            <person name="Ponting C.P."/>
            <person name="Pop M."/>
            <person name="Porcelli D."/>
            <person name="Powell J.R."/>
            <person name="Prohaska S."/>
            <person name="Pruitt K."/>
            <person name="Puig M."/>
            <person name="Quesneville H."/>
            <person name="Ram K.R."/>
            <person name="Rand D."/>
            <person name="Rasmussen M.D."/>
            <person name="Reed L.K."/>
            <person name="Reenan R."/>
            <person name="Reily A."/>
            <person name="Remington K.A."/>
            <person name="Rieger T.T."/>
            <person name="Ritchie M.G."/>
            <person name="Robin C."/>
            <person name="Rogers Y.H."/>
            <person name="Rohde C."/>
            <person name="Rozas J."/>
            <person name="Rubenfield M.J."/>
            <person name="Ruiz A."/>
            <person name="Russo S."/>
            <person name="Salzberg S.L."/>
            <person name="Sanchez-Gracia A."/>
            <person name="Saranga D.J."/>
            <person name="Sato H."/>
            <person name="Schaeffer S.W."/>
            <person name="Schatz M.C."/>
            <person name="Schlenke T."/>
            <person name="Schwartz R."/>
            <person name="Segarra C."/>
            <person name="Singh R.S."/>
            <person name="Sirot L."/>
            <person name="Sirota M."/>
            <person name="Sisneros N.B."/>
            <person name="Smith C.D."/>
            <person name="Smith T.F."/>
            <person name="Spieth J."/>
            <person name="Stage D.E."/>
            <person name="Stark A."/>
            <person name="Stephan W."/>
            <person name="Strausberg R.L."/>
            <person name="Strempel S."/>
            <person name="Sturgill D."/>
            <person name="Sutton G."/>
            <person name="Sutton G.G."/>
            <person name="Tao W."/>
            <person name="Teichmann S."/>
            <person name="Tobari Y.N."/>
            <person name="Tomimura Y."/>
            <person name="Tsolas J.M."/>
            <person name="Valente V.L."/>
            <person name="Venter E."/>
            <person name="Venter J.C."/>
            <person name="Vicario S."/>
            <person name="Vieira F.G."/>
            <person name="Vilella A.J."/>
            <person name="Villasante A."/>
            <person name="Walenz B."/>
            <person name="Wang J."/>
            <person name="Wasserman M."/>
            <person name="Watts T."/>
            <person name="Wilson D."/>
            <person name="Wilson R.K."/>
            <person name="Wing R.A."/>
            <person name="Wolfner M.F."/>
            <person name="Wong A."/>
            <person name="Wong G.K."/>
            <person name="Wu C.I."/>
            <person name="Wu G."/>
            <person name="Yamamoto D."/>
            <person name="Yang H.P."/>
            <person name="Yang S.P."/>
            <person name="Yorke J.A."/>
            <person name="Yoshida K."/>
            <person name="Zdobnov E."/>
            <person name="Zhang P."/>
            <person name="Zhang Y."/>
            <person name="Zimin A.V."/>
            <person name="Baldwin J."/>
            <person name="Abdouelleil A."/>
            <person name="Abdulkadir J."/>
            <person name="Abebe A."/>
            <person name="Abera B."/>
            <person name="Abreu J."/>
            <person name="Acer S.C."/>
            <person name="Aftuck L."/>
            <person name="Alexander A."/>
            <person name="An P."/>
            <person name="Anderson E."/>
            <person name="Anderson S."/>
            <person name="Arachi H."/>
            <person name="Azer M."/>
            <person name="Bachantsang P."/>
            <person name="Barry A."/>
            <person name="Bayul T."/>
            <person name="Berlin A."/>
            <person name="Bessette D."/>
            <person name="Bloom T."/>
            <person name="Blye J."/>
            <person name="Boguslavskiy L."/>
            <person name="Bonnet C."/>
            <person name="Boukhgalter B."/>
            <person name="Bourzgui I."/>
            <person name="Brown A."/>
            <person name="Cahill P."/>
            <person name="Channer S."/>
            <person name="Cheshatsang Y."/>
            <person name="Chuda L."/>
            <person name="Citroen M."/>
            <person name="Collymore A."/>
            <person name="Cooke P."/>
            <person name="Costello M."/>
            <person name="D'Aco K."/>
            <person name="Daza R."/>
            <person name="De Haan G."/>
            <person name="DeGray S."/>
            <person name="DeMaso C."/>
            <person name="Dhargay N."/>
            <person name="Dooley K."/>
            <person name="Dooley E."/>
            <person name="Doricent M."/>
            <person name="Dorje P."/>
            <person name="Dorjee K."/>
            <person name="Dupes A."/>
            <person name="Elong R."/>
            <person name="Falk J."/>
            <person name="Farina A."/>
            <person name="Faro S."/>
            <person name="Ferguson D."/>
            <person name="Fisher S."/>
            <person name="Foley C.D."/>
            <person name="Franke A."/>
            <person name="Friedrich D."/>
            <person name="Gadbois L."/>
            <person name="Gearin G."/>
            <person name="Gearin C.R."/>
            <person name="Giannoukos G."/>
            <person name="Goode T."/>
            <person name="Graham J."/>
            <person name="Grandbois E."/>
            <person name="Grewal S."/>
            <person name="Gyaltsen K."/>
            <person name="Hafez N."/>
            <person name="Hagos B."/>
            <person name="Hall J."/>
            <person name="Henson C."/>
            <person name="Hollinger A."/>
            <person name="Honan T."/>
            <person name="Huard M.D."/>
            <person name="Hughes L."/>
            <person name="Hurhula B."/>
            <person name="Husby M.E."/>
            <person name="Kamat A."/>
            <person name="Kanga B."/>
            <person name="Kashin S."/>
            <person name="Khazanovich D."/>
            <person name="Kisner P."/>
            <person name="Lance K."/>
            <person name="Lara M."/>
            <person name="Lee W."/>
            <person name="Lennon N."/>
            <person name="Letendre F."/>
            <person name="LeVine R."/>
            <person name="Lipovsky A."/>
            <person name="Liu X."/>
            <person name="Liu J."/>
            <person name="Liu S."/>
            <person name="Lokyitsang T."/>
            <person name="Lokyitsang Y."/>
            <person name="Lubonja R."/>
            <person name="Lui A."/>
            <person name="MacDonald P."/>
            <person name="Magnisalis V."/>
            <person name="Maru K."/>
            <person name="Matthews C."/>
            <person name="McCusker W."/>
            <person name="McDonough S."/>
            <person name="Mehta T."/>
            <person name="Meldrim J."/>
            <person name="Meneus L."/>
            <person name="Mihai O."/>
            <person name="Mihalev A."/>
            <person name="Mihova T."/>
            <person name="Mittelman R."/>
            <person name="Mlenga V."/>
            <person name="Montmayeur A."/>
            <person name="Mulrain L."/>
            <person name="Navidi A."/>
            <person name="Naylor J."/>
            <person name="Negash T."/>
            <person name="Nguyen T."/>
            <person name="Nguyen N."/>
            <person name="Nicol R."/>
            <person name="Norbu C."/>
            <person name="Norbu N."/>
            <person name="Novod N."/>
            <person name="O'Neill B."/>
            <person name="Osman S."/>
            <person name="Markiewicz E."/>
            <person name="Oyono O.L."/>
            <person name="Patti C."/>
            <person name="Phunkhang P."/>
            <person name="Pierre F."/>
            <person name="Priest M."/>
            <person name="Raghuraman S."/>
            <person name="Rege F."/>
            <person name="Reyes R."/>
            <person name="Rise C."/>
            <person name="Rogov P."/>
            <person name="Ross K."/>
            <person name="Ryan E."/>
            <person name="Settipalli S."/>
            <person name="Shea T."/>
            <person name="Sherpa N."/>
            <person name="Shi L."/>
            <person name="Shih D."/>
            <person name="Sparrow T."/>
            <person name="Spaulding J."/>
            <person name="Stalker J."/>
            <person name="Stange-Thomann N."/>
            <person name="Stavropoulos S."/>
            <person name="Stone C."/>
            <person name="Strader C."/>
            <person name="Tesfaye S."/>
            <person name="Thomson T."/>
            <person name="Thoulutsang Y."/>
            <person name="Thoulutsang D."/>
            <person name="Topham K."/>
            <person name="Topping I."/>
            <person name="Tsamla T."/>
            <person name="Vassiliev H."/>
            <person name="Vo A."/>
            <person name="Wangchuk T."/>
            <person name="Wangdi T."/>
            <person name="Weiand M."/>
            <person name="Wilkinson J."/>
            <person name="Wilson A."/>
            <person name="Yadav S."/>
            <person name="Young G."/>
            <person name="Yu Q."/>
            <person name="Zembek L."/>
            <person name="Zhong D."/>
            <person name="Zimmer A."/>
            <person name="Zwirko Z."/>
            <person name="Jaffe D.B."/>
            <person name="Alvarez P."/>
            <person name="Brockman W."/>
            <person name="Butler J."/>
            <person name="Chin C."/>
            <person name="Gnerre S."/>
            <person name="Grabherr M."/>
            <person name="Kleber M."/>
            <person name="Mauceli E."/>
            <person name="MacCallum I."/>
        </authorList>
    </citation>
    <scope>NUCLEOTIDE SEQUENCE [LARGE SCALE GENOMIC DNA]</scope>
    <source>
        <strain evidence="3">MSH-3 / Tucson 14011-0111.49</strain>
    </source>
</reference>
<dbReference type="AlphaFoldDB" id="B4H6G4"/>